<feature type="signal peptide" evidence="2">
    <location>
        <begin position="1"/>
        <end position="21"/>
    </location>
</feature>
<protein>
    <recommendedName>
        <fullName evidence="5">Mucin-associated surface protein (MASP)</fullName>
    </recommendedName>
</protein>
<dbReference type="VEuPathDB" id="TriTrypDB:TM35_000531200"/>
<feature type="compositionally biased region" description="Low complexity" evidence="1">
    <location>
        <begin position="330"/>
        <end position="342"/>
    </location>
</feature>
<evidence type="ECO:0000256" key="1">
    <source>
        <dbReference type="SAM" id="MobiDB-lite"/>
    </source>
</evidence>
<dbReference type="AlphaFoldDB" id="A0A1X0NGW4"/>
<proteinExistence type="predicted"/>
<feature type="region of interest" description="Disordered" evidence="1">
    <location>
        <begin position="314"/>
        <end position="407"/>
    </location>
</feature>
<dbReference type="EMBL" id="NBCO01000053">
    <property type="protein sequence ID" value="ORC83936.1"/>
    <property type="molecule type" value="Genomic_DNA"/>
</dbReference>
<feature type="compositionally biased region" description="Low complexity" evidence="1">
    <location>
        <begin position="364"/>
        <end position="377"/>
    </location>
</feature>
<feature type="compositionally biased region" description="Pro residues" evidence="1">
    <location>
        <begin position="378"/>
        <end position="389"/>
    </location>
</feature>
<feature type="chain" id="PRO_5012168029" description="Mucin-associated surface protein (MASP)" evidence="2">
    <location>
        <begin position="22"/>
        <end position="428"/>
    </location>
</feature>
<comment type="caution">
    <text evidence="3">The sequence shown here is derived from an EMBL/GenBank/DDBJ whole genome shotgun (WGS) entry which is preliminary data.</text>
</comment>
<evidence type="ECO:0000256" key="2">
    <source>
        <dbReference type="SAM" id="SignalP"/>
    </source>
</evidence>
<dbReference type="Proteomes" id="UP000192257">
    <property type="component" value="Unassembled WGS sequence"/>
</dbReference>
<gene>
    <name evidence="3" type="ORF">TM35_000531200</name>
</gene>
<reference evidence="3 4" key="1">
    <citation type="submission" date="2017-03" db="EMBL/GenBank/DDBJ databases">
        <title>An alternative strategy for trypanosome survival in the mammalian bloodstream revealed through genome and transcriptome analysis of the ubiquitous bovine parasite Trypanosoma (Megatrypanum) theileri.</title>
        <authorList>
            <person name="Kelly S."/>
            <person name="Ivens A."/>
            <person name="Mott A."/>
            <person name="O'Neill E."/>
            <person name="Emms D."/>
            <person name="Macleod O."/>
            <person name="Voorheis P."/>
            <person name="Matthews J."/>
            <person name="Matthews K."/>
            <person name="Carrington M."/>
        </authorList>
    </citation>
    <scope>NUCLEOTIDE SEQUENCE [LARGE SCALE GENOMIC DNA]</scope>
    <source>
        <strain evidence="3">Edinburgh</strain>
    </source>
</reference>
<organism evidence="3 4">
    <name type="scientific">Trypanosoma theileri</name>
    <dbReference type="NCBI Taxonomy" id="67003"/>
    <lineage>
        <taxon>Eukaryota</taxon>
        <taxon>Discoba</taxon>
        <taxon>Euglenozoa</taxon>
        <taxon>Kinetoplastea</taxon>
        <taxon>Metakinetoplastina</taxon>
        <taxon>Trypanosomatida</taxon>
        <taxon>Trypanosomatidae</taxon>
        <taxon>Trypanosoma</taxon>
    </lineage>
</organism>
<keyword evidence="2" id="KW-0732">Signal</keyword>
<feature type="region of interest" description="Disordered" evidence="1">
    <location>
        <begin position="253"/>
        <end position="273"/>
    </location>
</feature>
<feature type="compositionally biased region" description="Polar residues" evidence="1">
    <location>
        <begin position="45"/>
        <end position="56"/>
    </location>
</feature>
<accession>A0A1X0NGW4</accession>
<evidence type="ECO:0000313" key="4">
    <source>
        <dbReference type="Proteomes" id="UP000192257"/>
    </source>
</evidence>
<feature type="compositionally biased region" description="Low complexity" evidence="1">
    <location>
        <begin position="263"/>
        <end position="273"/>
    </location>
</feature>
<sequence>MRELMRHVLCLLVLMLCCTYGCVSVSAAPQPSNEDQAAGHGIGSSGINPASGSTASDRPGFVGAKITAEKQGSHNNRVPLPLCPEGTEVATTGGTTVSGVVIPTCIPRGPVKVIQHYDGEPVNTSETENKDTPGVIIVDNTTRYPGTPHSRDTATGVVGDHVTHPNTIDSCNGDHDSCVVGGPGTPAGKTSGFTDLEQHQKVQGGGGVKQQTQSFPAEQFNPHPDLNKQEEISTVTKIPCTGNDPSCNVPGIPGGVATPPPTSSGSQPGVGVPAPHVVPGFPGVHPNVTHTDTAVNQFPAVPPHVNVTVGTPTVALNRRSGPNPPPPTPVVSESSEEVSGPTNTHHEENDNQAETTAAPSQSAPTRNTPNTPTKVTPPAMPTILQPPMPAKSETKPPKKRKADSSSISSVWVRVPLLIVAVLFSITVY</sequence>
<dbReference type="GeneID" id="39990485"/>
<keyword evidence="4" id="KW-1185">Reference proteome</keyword>
<evidence type="ECO:0000313" key="3">
    <source>
        <dbReference type="EMBL" id="ORC83936.1"/>
    </source>
</evidence>
<feature type="compositionally biased region" description="Polar residues" evidence="1">
    <location>
        <begin position="352"/>
        <end position="363"/>
    </location>
</feature>
<feature type="region of interest" description="Disordered" evidence="1">
    <location>
        <begin position="33"/>
        <end position="60"/>
    </location>
</feature>
<dbReference type="RefSeq" id="XP_028878002.1">
    <property type="nucleotide sequence ID" value="XM_029030705.1"/>
</dbReference>
<name>A0A1X0NGW4_9TRYP</name>
<evidence type="ECO:0008006" key="5">
    <source>
        <dbReference type="Google" id="ProtNLM"/>
    </source>
</evidence>